<accession>A0ABX0P4A8</accession>
<evidence type="ECO:0000313" key="2">
    <source>
        <dbReference type="Proteomes" id="UP000609726"/>
    </source>
</evidence>
<name>A0ABX0P4A8_9BURK</name>
<keyword evidence="2" id="KW-1185">Reference proteome</keyword>
<protein>
    <submittedName>
        <fullName evidence="1">Uncharacterized protein</fullName>
    </submittedName>
</protein>
<organism evidence="1 2">
    <name type="scientific">Massilia mucilaginosa</name>
    <dbReference type="NCBI Taxonomy" id="2609282"/>
    <lineage>
        <taxon>Bacteria</taxon>
        <taxon>Pseudomonadati</taxon>
        <taxon>Pseudomonadota</taxon>
        <taxon>Betaproteobacteria</taxon>
        <taxon>Burkholderiales</taxon>
        <taxon>Oxalobacteraceae</taxon>
        <taxon>Telluria group</taxon>
        <taxon>Massilia</taxon>
    </lineage>
</organism>
<dbReference type="EMBL" id="WHJH01000083">
    <property type="protein sequence ID" value="NHZ93650.1"/>
    <property type="molecule type" value="Genomic_DNA"/>
</dbReference>
<reference evidence="1 2" key="1">
    <citation type="submission" date="2019-10" db="EMBL/GenBank/DDBJ databases">
        <title>Taxonomy of Antarctic Massilia spp.: description of Massilia rubra sp. nov., Massilia aquatica sp. nov., Massilia mucilaginosa sp. nov., Massilia frigida sp. nov. isolated from streams, lakes and regoliths.</title>
        <authorList>
            <person name="Holochova P."/>
            <person name="Sedlacek I."/>
            <person name="Kralova S."/>
            <person name="Maslanova I."/>
            <person name="Busse H.-J."/>
            <person name="Stankova E."/>
            <person name="Vrbovska V."/>
            <person name="Kovarovic V."/>
            <person name="Bartak M."/>
            <person name="Svec P."/>
            <person name="Pantucek R."/>
        </authorList>
    </citation>
    <scope>NUCLEOTIDE SEQUENCE [LARGE SCALE GENOMIC DNA]</scope>
    <source>
        <strain evidence="1 2">CCM 8733</strain>
    </source>
</reference>
<sequence>MITRETPQQRDAPVPIDKEAILAGWDTGACGTGWVNRLVKAGKASEHLRGGYPNRYVALARDVLPLIGADDIAQDDWVRDMRLHQDRIAACPPEQAVTIEVWDLS</sequence>
<dbReference type="Proteomes" id="UP000609726">
    <property type="component" value="Unassembled WGS sequence"/>
</dbReference>
<comment type="caution">
    <text evidence="1">The sequence shown here is derived from an EMBL/GenBank/DDBJ whole genome shotgun (WGS) entry which is preliminary data.</text>
</comment>
<evidence type="ECO:0000313" key="1">
    <source>
        <dbReference type="EMBL" id="NHZ93650.1"/>
    </source>
</evidence>
<dbReference type="RefSeq" id="WP_166882335.1">
    <property type="nucleotide sequence ID" value="NZ_WHJH01000083.1"/>
</dbReference>
<proteinExistence type="predicted"/>
<gene>
    <name evidence="1" type="ORF">F2P45_32320</name>
</gene>